<dbReference type="GO" id="GO:0008556">
    <property type="term" value="F:P-type potassium transmembrane transporter activity"/>
    <property type="evidence" value="ECO:0007669"/>
    <property type="project" value="InterPro"/>
</dbReference>
<evidence type="ECO:0000256" key="6">
    <source>
        <dbReference type="ARBA" id="ARBA00022840"/>
    </source>
</evidence>
<keyword evidence="1 11" id="KW-0813">Transport</keyword>
<evidence type="ECO:0000256" key="1">
    <source>
        <dbReference type="ARBA" id="ARBA00022448"/>
    </source>
</evidence>
<evidence type="ECO:0000256" key="8">
    <source>
        <dbReference type="ARBA" id="ARBA00022989"/>
    </source>
</evidence>
<comment type="function">
    <text evidence="11">Part of the high-affinity ATP-driven potassium transport (or Kdp) system, which catalyzes the hydrolysis of ATP coupled with the electrogenic transport of potassium into the cytoplasm. This subunit acts as a catalytic chaperone that increases the ATP-binding affinity of the ATP-hydrolyzing subunit KdpB by the formation of a transient KdpB/KdpC/ATP ternary complex.</text>
</comment>
<evidence type="ECO:0000256" key="2">
    <source>
        <dbReference type="ARBA" id="ARBA00022475"/>
    </source>
</evidence>
<evidence type="ECO:0000313" key="13">
    <source>
        <dbReference type="Proteomes" id="UP001243844"/>
    </source>
</evidence>
<proteinExistence type="inferred from homology"/>
<dbReference type="Pfam" id="PF02669">
    <property type="entry name" value="KdpC"/>
    <property type="match status" value="1"/>
</dbReference>
<comment type="similarity">
    <text evidence="11">Belongs to the KdpC family.</text>
</comment>
<evidence type="ECO:0000256" key="4">
    <source>
        <dbReference type="ARBA" id="ARBA00022692"/>
    </source>
</evidence>
<dbReference type="GO" id="GO:0005886">
    <property type="term" value="C:plasma membrane"/>
    <property type="evidence" value="ECO:0007669"/>
    <property type="project" value="UniProtKB-SubCell"/>
</dbReference>
<dbReference type="PANTHER" id="PTHR30042">
    <property type="entry name" value="POTASSIUM-TRANSPORTING ATPASE C CHAIN"/>
    <property type="match status" value="1"/>
</dbReference>
<keyword evidence="6 11" id="KW-0067">ATP-binding</keyword>
<keyword evidence="2 11" id="KW-1003">Cell membrane</keyword>
<evidence type="ECO:0000313" key="12">
    <source>
        <dbReference type="EMBL" id="MDQ8936744.1"/>
    </source>
</evidence>
<keyword evidence="7 11" id="KW-0630">Potassium</keyword>
<gene>
    <name evidence="11 12" type="primary">kdpC</name>
    <name evidence="12" type="ORF">RFH47_13550</name>
</gene>
<organism evidence="12 13">
    <name type="scientific">Acinetobacter rudis</name>
    <dbReference type="NCBI Taxonomy" id="632955"/>
    <lineage>
        <taxon>Bacteria</taxon>
        <taxon>Pseudomonadati</taxon>
        <taxon>Pseudomonadota</taxon>
        <taxon>Gammaproteobacteria</taxon>
        <taxon>Moraxellales</taxon>
        <taxon>Moraxellaceae</taxon>
        <taxon>Acinetobacter</taxon>
    </lineage>
</organism>
<comment type="caution">
    <text evidence="12">The sequence shown here is derived from an EMBL/GenBank/DDBJ whole genome shotgun (WGS) entry which is preliminary data.</text>
</comment>
<reference evidence="12" key="1">
    <citation type="submission" date="2023-08" db="EMBL/GenBank/DDBJ databases">
        <title>Emergence of clinically-relevant ST2 carbapenem-resistant Acinetobacter baumannii strains in hospital sewages in Zhejiang, East of China.</title>
        <authorList>
            <person name="Kaichao C."/>
            <person name="Zhang R."/>
        </authorList>
    </citation>
    <scope>NUCLEOTIDE SEQUENCE</scope>
    <source>
        <strain evidence="12">M-RB-37</strain>
    </source>
</reference>
<dbReference type="HAMAP" id="MF_00276">
    <property type="entry name" value="KdpC"/>
    <property type="match status" value="1"/>
</dbReference>
<keyword evidence="4 11" id="KW-0812">Transmembrane</keyword>
<sequence length="200" mass="21476">MNTQVTEPKLIQLIRPAVGLTLVGLLVCGFSYSSVATGLGQVLFPNQANGSMLVENQKIVGSKLVAQAFVGDQYFYARPSAVHYDVMALAGSNLARTNPKLSKIIDERRALISTREHVAIDKIPSDIVTSSGSGIDPEISPAAAQLQVNRVAQARHLSIDQLNEIVKVHTQGPTFGLLGQARVNVLELNLALDRLHTSAK</sequence>
<dbReference type="InterPro" id="IPR003820">
    <property type="entry name" value="KdpC"/>
</dbReference>
<dbReference type="PIRSF" id="PIRSF001296">
    <property type="entry name" value="K_ATPase_KdpC"/>
    <property type="match status" value="1"/>
</dbReference>
<evidence type="ECO:0000256" key="3">
    <source>
        <dbReference type="ARBA" id="ARBA00022538"/>
    </source>
</evidence>
<keyword evidence="8 11" id="KW-1133">Transmembrane helix</keyword>
<keyword evidence="10 11" id="KW-0472">Membrane</keyword>
<evidence type="ECO:0000256" key="5">
    <source>
        <dbReference type="ARBA" id="ARBA00022741"/>
    </source>
</evidence>
<evidence type="ECO:0000256" key="7">
    <source>
        <dbReference type="ARBA" id="ARBA00022958"/>
    </source>
</evidence>
<keyword evidence="9 11" id="KW-0406">Ion transport</keyword>
<dbReference type="GO" id="GO:0005524">
    <property type="term" value="F:ATP binding"/>
    <property type="evidence" value="ECO:0007669"/>
    <property type="project" value="UniProtKB-UniRule"/>
</dbReference>
<dbReference type="NCBIfam" id="NF001454">
    <property type="entry name" value="PRK00315.1"/>
    <property type="match status" value="1"/>
</dbReference>
<protein>
    <recommendedName>
        <fullName evidence="11">Potassium-transporting ATPase KdpC subunit</fullName>
    </recommendedName>
    <alternativeName>
        <fullName evidence="11">ATP phosphohydrolase [potassium-transporting] C chain</fullName>
    </alternativeName>
    <alternativeName>
        <fullName evidence="11">Potassium-binding and translocating subunit C</fullName>
    </alternativeName>
    <alternativeName>
        <fullName evidence="11">Potassium-translocating ATPase C chain</fullName>
    </alternativeName>
</protein>
<comment type="subunit">
    <text evidence="11">The system is composed of three essential subunits: KdpA, KdpB and KdpC.</text>
</comment>
<evidence type="ECO:0000256" key="10">
    <source>
        <dbReference type="ARBA" id="ARBA00023136"/>
    </source>
</evidence>
<comment type="subcellular location">
    <subcellularLocation>
        <location evidence="11">Cell membrane</location>
        <topology evidence="11">Single-pass membrane protein</topology>
    </subcellularLocation>
</comment>
<dbReference type="PANTHER" id="PTHR30042:SF2">
    <property type="entry name" value="POTASSIUM-TRANSPORTING ATPASE KDPC SUBUNIT"/>
    <property type="match status" value="1"/>
</dbReference>
<dbReference type="EMBL" id="JAVIDL010000032">
    <property type="protein sequence ID" value="MDQ8936744.1"/>
    <property type="molecule type" value="Genomic_DNA"/>
</dbReference>
<accession>A0AAW8JG98</accession>
<evidence type="ECO:0000256" key="11">
    <source>
        <dbReference type="HAMAP-Rule" id="MF_00276"/>
    </source>
</evidence>
<dbReference type="AlphaFoldDB" id="A0AAW8JG98"/>
<dbReference type="Proteomes" id="UP001243844">
    <property type="component" value="Unassembled WGS sequence"/>
</dbReference>
<name>A0AAW8JG98_9GAMM</name>
<evidence type="ECO:0000256" key="9">
    <source>
        <dbReference type="ARBA" id="ARBA00023065"/>
    </source>
</evidence>
<dbReference type="NCBIfam" id="TIGR00681">
    <property type="entry name" value="kdpC"/>
    <property type="match status" value="1"/>
</dbReference>
<keyword evidence="3 11" id="KW-0633">Potassium transport</keyword>
<keyword evidence="5 11" id="KW-0547">Nucleotide-binding</keyword>